<evidence type="ECO:0000259" key="3">
    <source>
        <dbReference type="Pfam" id="PF03448"/>
    </source>
</evidence>
<evidence type="ECO:0000313" key="4">
    <source>
        <dbReference type="EMBL" id="AIQ13348.1"/>
    </source>
</evidence>
<keyword evidence="2" id="KW-0472">Membrane</keyword>
<dbReference type="RefSeq" id="WP_042207140.1">
    <property type="nucleotide sequence ID" value="NZ_CP009288.1"/>
</dbReference>
<protein>
    <recommendedName>
        <fullName evidence="3">Magnesium transporter MgtE intracellular domain-containing protein</fullName>
    </recommendedName>
</protein>
<reference evidence="4 5" key="1">
    <citation type="submission" date="2014-08" db="EMBL/GenBank/DDBJ databases">
        <title>Comparative genomics of the Paenibacillus odorifer group.</title>
        <authorList>
            <person name="den Bakker H.C."/>
            <person name="Tsai Y.-C."/>
            <person name="Martin N."/>
            <person name="Korlach J."/>
            <person name="Wiedmann M."/>
        </authorList>
    </citation>
    <scope>NUCLEOTIDE SEQUENCE [LARGE SCALE GENOMIC DNA]</scope>
    <source>
        <strain evidence="4 5">DSM 1735</strain>
    </source>
</reference>
<sequence length="309" mass="33554">MATNDFELENEGAASKFERFLFLMIPIIFTLVLIGVLLTLLNTDFRNDMLQIANKIPLVNQWVPDPKEATAGSSQQQDQEASSEATIKELKAKLSEQEKTVQQLNEQKTAQDNQVQELQTQIVDMQETASSQEQAEAEDAHEKEIAAMTKLYAGMKASKAAAIMQNMTTDEVVQLLSGMNNDSKTAILEKMDPKVAADVSIKLKESANSSDMAIAALQSRLNQESAAASVSNGSNSNLDKEKLSQTFSAMPAAEAAKLLSDMYGISPDKVITILSTVNDGVRSSILSEMTKNDTKGVTAKIVNRLMGGK</sequence>
<dbReference type="eggNOG" id="COG3334">
    <property type="taxonomic scope" value="Bacteria"/>
</dbReference>
<gene>
    <name evidence="4" type="ORF">PDUR_16565</name>
</gene>
<proteinExistence type="predicted"/>
<keyword evidence="2" id="KW-1133">Transmembrane helix</keyword>
<dbReference type="AlphaFoldDB" id="A0A089HSM3"/>
<name>A0A089HSM3_PAEDU</name>
<dbReference type="SUPFAM" id="SSF158791">
    <property type="entry name" value="MgtE N-terminal domain-like"/>
    <property type="match status" value="1"/>
</dbReference>
<accession>A0A089HSM3</accession>
<organism evidence="4 5">
    <name type="scientific">Paenibacillus durus</name>
    <name type="common">Paenibacillus azotofixans</name>
    <dbReference type="NCBI Taxonomy" id="44251"/>
    <lineage>
        <taxon>Bacteria</taxon>
        <taxon>Bacillati</taxon>
        <taxon>Bacillota</taxon>
        <taxon>Bacilli</taxon>
        <taxon>Bacillales</taxon>
        <taxon>Paenibacillaceae</taxon>
        <taxon>Paenibacillus</taxon>
    </lineage>
</organism>
<keyword evidence="5" id="KW-1185">Reference proteome</keyword>
<dbReference type="KEGG" id="pdu:PDUR_16565"/>
<feature type="coiled-coil region" evidence="1">
    <location>
        <begin position="80"/>
        <end position="135"/>
    </location>
</feature>
<dbReference type="InterPro" id="IPR006668">
    <property type="entry name" value="Mg_transptr_MgtE_intracell_dom"/>
</dbReference>
<feature type="transmembrane region" description="Helical" evidence="2">
    <location>
        <begin position="20"/>
        <end position="41"/>
    </location>
</feature>
<keyword evidence="1" id="KW-0175">Coiled coil</keyword>
<evidence type="ECO:0000256" key="2">
    <source>
        <dbReference type="SAM" id="Phobius"/>
    </source>
</evidence>
<dbReference type="Pfam" id="PF03448">
    <property type="entry name" value="MgtE_N"/>
    <property type="match status" value="1"/>
</dbReference>
<keyword evidence="2" id="KW-0812">Transmembrane</keyword>
<dbReference type="SUPFAM" id="SSF48029">
    <property type="entry name" value="FliG"/>
    <property type="match status" value="1"/>
</dbReference>
<dbReference type="InterPro" id="IPR011002">
    <property type="entry name" value="FliG_a-hlx"/>
</dbReference>
<evidence type="ECO:0000313" key="5">
    <source>
        <dbReference type="Proteomes" id="UP000029409"/>
    </source>
</evidence>
<dbReference type="EMBL" id="CP009288">
    <property type="protein sequence ID" value="AIQ13348.1"/>
    <property type="molecule type" value="Genomic_DNA"/>
</dbReference>
<dbReference type="STRING" id="44251.PDUR_16565"/>
<feature type="domain" description="Magnesium transporter MgtE intracellular" evidence="3">
    <location>
        <begin position="149"/>
        <end position="199"/>
    </location>
</feature>
<dbReference type="Proteomes" id="UP000029409">
    <property type="component" value="Chromosome"/>
</dbReference>
<evidence type="ECO:0000256" key="1">
    <source>
        <dbReference type="SAM" id="Coils"/>
    </source>
</evidence>